<evidence type="ECO:0000313" key="1">
    <source>
        <dbReference type="EMBL" id="MDZ5010338.1"/>
    </source>
</evidence>
<reference evidence="1" key="1">
    <citation type="submission" date="2019-11" db="EMBL/GenBank/DDBJ databases">
        <title>Characterization of Clostridium perfringens isolates from swine manure treated agricultural soils.</title>
        <authorList>
            <person name="Wushke S.T."/>
        </authorList>
    </citation>
    <scope>NUCLEOTIDE SEQUENCE</scope>
    <source>
        <strain evidence="1">V2</strain>
    </source>
</reference>
<proteinExistence type="predicted"/>
<dbReference type="AlphaFoldDB" id="A0AAW9IK64"/>
<sequence length="26" mass="2861">MEMSWIQFFVENNGGLIFAAMGIALA</sequence>
<comment type="caution">
    <text evidence="1">The sequence shown here is derived from an EMBL/GenBank/DDBJ whole genome shotgun (WGS) entry which is preliminary data.</text>
</comment>
<organism evidence="1 2">
    <name type="scientific">Clostridium perfringens</name>
    <dbReference type="NCBI Taxonomy" id="1502"/>
    <lineage>
        <taxon>Bacteria</taxon>
        <taxon>Bacillati</taxon>
        <taxon>Bacillota</taxon>
        <taxon>Clostridia</taxon>
        <taxon>Eubacteriales</taxon>
        <taxon>Clostridiaceae</taxon>
        <taxon>Clostridium</taxon>
    </lineage>
</organism>
<accession>A0AAW9IK64</accession>
<protein>
    <submittedName>
        <fullName evidence="1">V-type ATP synthase subunit K</fullName>
    </submittedName>
</protein>
<dbReference type="EMBL" id="WNVM01000280">
    <property type="protein sequence ID" value="MDZ5010338.1"/>
    <property type="molecule type" value="Genomic_DNA"/>
</dbReference>
<name>A0AAW9IK64_CLOPF</name>
<evidence type="ECO:0000313" key="2">
    <source>
        <dbReference type="Proteomes" id="UP001292368"/>
    </source>
</evidence>
<dbReference type="Proteomes" id="UP001292368">
    <property type="component" value="Unassembled WGS sequence"/>
</dbReference>
<gene>
    <name evidence="1" type="ORF">GNF77_15820</name>
</gene>
<feature type="non-terminal residue" evidence="1">
    <location>
        <position position="26"/>
    </location>
</feature>